<dbReference type="PROSITE" id="PS50929">
    <property type="entry name" value="ABC_TM1F"/>
    <property type="match status" value="1"/>
</dbReference>
<reference evidence="12 13" key="1">
    <citation type="journal article" date="2006" name="J. Bacteriol.">
        <title>Complete genome sequence of Yersinia pestis strains Antiqua and Nepal516: evidence of gene reduction in an emerging pathogen.</title>
        <authorList>
            <person name="Chain P.S."/>
            <person name="Hu P."/>
            <person name="Malfatti S.A."/>
            <person name="Radnedge L."/>
            <person name="Larimer F."/>
            <person name="Vergez L.M."/>
            <person name="Worsham P."/>
            <person name="Chu M.C."/>
            <person name="Andersen G.L."/>
        </authorList>
    </citation>
    <scope>NUCLEOTIDE SEQUENCE [LARGE SCALE GENOMIC DNA]</scope>
    <source>
        <strain evidence="12 13">Antiqua</strain>
    </source>
</reference>
<dbReference type="PANTHER" id="PTHR43394">
    <property type="entry name" value="ATP-DEPENDENT PERMEASE MDL1, MITOCHONDRIAL"/>
    <property type="match status" value="1"/>
</dbReference>
<dbReference type="InterPro" id="IPR011527">
    <property type="entry name" value="ABC1_TM_dom"/>
</dbReference>
<feature type="transmembrane region" description="Helical" evidence="9">
    <location>
        <begin position="70"/>
        <end position="92"/>
    </location>
</feature>
<dbReference type="InterPro" id="IPR003439">
    <property type="entry name" value="ABC_transporter-like_ATP-bd"/>
</dbReference>
<dbReference type="InterPro" id="IPR039421">
    <property type="entry name" value="Type_1_exporter"/>
</dbReference>
<keyword evidence="4 9" id="KW-0812">Transmembrane</keyword>
<accession>A0A0H2YAB8</accession>
<dbReference type="Proteomes" id="UP000001971">
    <property type="component" value="Chromosome"/>
</dbReference>
<dbReference type="InterPro" id="IPR017871">
    <property type="entry name" value="ABC_transporter-like_CS"/>
</dbReference>
<evidence type="ECO:0000313" key="13">
    <source>
        <dbReference type="Proteomes" id="UP000001971"/>
    </source>
</evidence>
<dbReference type="Gene3D" id="3.40.50.300">
    <property type="entry name" value="P-loop containing nucleotide triphosphate hydrolases"/>
    <property type="match status" value="1"/>
</dbReference>
<dbReference type="InterPro" id="IPR003593">
    <property type="entry name" value="AAA+_ATPase"/>
</dbReference>
<dbReference type="Gene3D" id="1.20.1560.10">
    <property type="entry name" value="ABC transporter type 1, transmembrane domain"/>
    <property type="match status" value="1"/>
</dbReference>
<feature type="domain" description="ABC transmembrane type-1" evidence="11">
    <location>
        <begin position="35"/>
        <end position="306"/>
    </location>
</feature>
<dbReference type="PROSITE" id="PS50893">
    <property type="entry name" value="ABC_TRANSPORTER_2"/>
    <property type="match status" value="1"/>
</dbReference>
<evidence type="ECO:0000256" key="6">
    <source>
        <dbReference type="ARBA" id="ARBA00022840"/>
    </source>
</evidence>
<evidence type="ECO:0000256" key="9">
    <source>
        <dbReference type="SAM" id="Phobius"/>
    </source>
</evidence>
<keyword evidence="5" id="KW-0547">Nucleotide-binding</keyword>
<dbReference type="SUPFAM" id="SSF52540">
    <property type="entry name" value="P-loop containing nucleoside triphosphate hydrolases"/>
    <property type="match status" value="1"/>
</dbReference>
<dbReference type="GO" id="GO:0005524">
    <property type="term" value="F:ATP binding"/>
    <property type="evidence" value="ECO:0007669"/>
    <property type="project" value="UniProtKB-KW"/>
</dbReference>
<dbReference type="SMART" id="SM00382">
    <property type="entry name" value="AAA"/>
    <property type="match status" value="1"/>
</dbReference>
<keyword evidence="8 9" id="KW-0472">Membrane</keyword>
<name>A0A0H2YAB8_YERPA</name>
<dbReference type="PROSITE" id="PS00211">
    <property type="entry name" value="ABC_TRANSPORTER_1"/>
    <property type="match status" value="1"/>
</dbReference>
<evidence type="ECO:0000256" key="1">
    <source>
        <dbReference type="ARBA" id="ARBA00004651"/>
    </source>
</evidence>
<dbReference type="GO" id="GO:0005886">
    <property type="term" value="C:plasma membrane"/>
    <property type="evidence" value="ECO:0007669"/>
    <property type="project" value="UniProtKB-SubCell"/>
</dbReference>
<feature type="transmembrane region" description="Helical" evidence="9">
    <location>
        <begin position="166"/>
        <end position="183"/>
    </location>
</feature>
<evidence type="ECO:0000313" key="12">
    <source>
        <dbReference type="EMBL" id="ABG15342.1"/>
    </source>
</evidence>
<protein>
    <submittedName>
        <fullName evidence="12">ABC-transporter transmembrane protein</fullName>
    </submittedName>
</protein>
<evidence type="ECO:0000256" key="2">
    <source>
        <dbReference type="ARBA" id="ARBA00022448"/>
    </source>
</evidence>
<dbReference type="PANTHER" id="PTHR43394:SF1">
    <property type="entry name" value="ATP-BINDING CASSETTE SUB-FAMILY B MEMBER 10, MITOCHONDRIAL"/>
    <property type="match status" value="1"/>
</dbReference>
<proteinExistence type="predicted"/>
<gene>
    <name evidence="12" type="ordered locus">YPA_3380</name>
</gene>
<evidence type="ECO:0000259" key="10">
    <source>
        <dbReference type="PROSITE" id="PS50893"/>
    </source>
</evidence>
<dbReference type="EMBL" id="CP000308">
    <property type="protein sequence ID" value="ABG15342.1"/>
    <property type="molecule type" value="Genomic_DNA"/>
</dbReference>
<feature type="domain" description="ABC transporter" evidence="10">
    <location>
        <begin position="339"/>
        <end position="577"/>
    </location>
</feature>
<keyword evidence="7 9" id="KW-1133">Transmembrane helix</keyword>
<sequence>MPRQSLMIKLSGLSTLTGGRLKGLKGMVSIAIIDAFLASLPYAFLYYIVLDMLSSHPDAIYQLKLTGFCGLLMLVRVILARVLYFHVAIIGFDAGAKIRIRLGEHLRRLPMGFFYRSDMSSVNNTLLKDIDMIENIFTHLYAPIIATASVLCFFSLGLLLKDWRMALAMLSTLPLAVCAYILTRRYAQRWQEYMQLLMFKLNDALMEYIDGLKELKAYRMTGAAFQRLSQVLTTTYQQSLTAEKAGVWPIYSFNVLVECGFIVLLVALTWGWVGGRIPLSEVLIFLIAAVRFFRPLLNMSMFLAELNYFGLAVERVEKVFAIPELVHGDLQPNITDMRIRLDNVCFAYPDKPLLFNHLNLTIEKNKITALVGPSGSGKSTLASLIARFWDIEQGHILVGDKANEMSLAEIDVDYWQRHLSVVFQKSYVLNETIANNLRVACPDATNEQLLSVCRAAQLLPLLDKLPSGLDTEIGAGGVHLSGGELQRLAIARALLKDAPLIILDEATASLDPENEQDIQLAMQALIRGKTVLVIAHKLSSIQYVDHIIVMDSGQIVEEGDHSTLIQHQGLYAELWSLQQQAQAWQPGRLGE</sequence>
<evidence type="ECO:0000256" key="4">
    <source>
        <dbReference type="ARBA" id="ARBA00022692"/>
    </source>
</evidence>
<dbReference type="GO" id="GO:0016887">
    <property type="term" value="F:ATP hydrolysis activity"/>
    <property type="evidence" value="ECO:0007669"/>
    <property type="project" value="InterPro"/>
</dbReference>
<dbReference type="KEGG" id="ypa:YPA_3380"/>
<evidence type="ECO:0000259" key="11">
    <source>
        <dbReference type="PROSITE" id="PS50929"/>
    </source>
</evidence>
<dbReference type="InterPro" id="IPR036640">
    <property type="entry name" value="ABC1_TM_sf"/>
</dbReference>
<dbReference type="FunFam" id="3.40.50.300:FF:000221">
    <property type="entry name" value="Multidrug ABC transporter ATP-binding protein"/>
    <property type="match status" value="1"/>
</dbReference>
<feature type="transmembrane region" description="Helical" evidence="9">
    <location>
        <begin position="30"/>
        <end position="50"/>
    </location>
</feature>
<keyword evidence="2" id="KW-0813">Transport</keyword>
<evidence type="ECO:0000256" key="5">
    <source>
        <dbReference type="ARBA" id="ARBA00022741"/>
    </source>
</evidence>
<keyword evidence="3" id="KW-1003">Cell membrane</keyword>
<evidence type="ECO:0000256" key="7">
    <source>
        <dbReference type="ARBA" id="ARBA00022989"/>
    </source>
</evidence>
<comment type="subcellular location">
    <subcellularLocation>
        <location evidence="1">Cell membrane</location>
        <topology evidence="1">Multi-pass membrane protein</topology>
    </subcellularLocation>
</comment>
<dbReference type="AlphaFoldDB" id="A0A0H2YAB8"/>
<evidence type="ECO:0000256" key="3">
    <source>
        <dbReference type="ARBA" id="ARBA00022475"/>
    </source>
</evidence>
<feature type="transmembrane region" description="Helical" evidence="9">
    <location>
        <begin position="253"/>
        <end position="273"/>
    </location>
</feature>
<dbReference type="GO" id="GO:0015421">
    <property type="term" value="F:ABC-type oligopeptide transporter activity"/>
    <property type="evidence" value="ECO:0007669"/>
    <property type="project" value="TreeGrafter"/>
</dbReference>
<dbReference type="Pfam" id="PF00664">
    <property type="entry name" value="ABC_membrane"/>
    <property type="match status" value="1"/>
</dbReference>
<organism evidence="12 13">
    <name type="scientific">Yersinia pestis bv. Antiqua (strain Antiqua)</name>
    <dbReference type="NCBI Taxonomy" id="360102"/>
    <lineage>
        <taxon>Bacteria</taxon>
        <taxon>Pseudomonadati</taxon>
        <taxon>Pseudomonadota</taxon>
        <taxon>Gammaproteobacteria</taxon>
        <taxon>Enterobacterales</taxon>
        <taxon>Yersiniaceae</taxon>
        <taxon>Yersinia</taxon>
    </lineage>
</organism>
<evidence type="ECO:0000256" key="8">
    <source>
        <dbReference type="ARBA" id="ARBA00023136"/>
    </source>
</evidence>
<keyword evidence="6" id="KW-0067">ATP-binding</keyword>
<dbReference type="InterPro" id="IPR027417">
    <property type="entry name" value="P-loop_NTPase"/>
</dbReference>
<dbReference type="Pfam" id="PF00005">
    <property type="entry name" value="ABC_tran"/>
    <property type="match status" value="1"/>
</dbReference>
<dbReference type="SUPFAM" id="SSF90123">
    <property type="entry name" value="ABC transporter transmembrane region"/>
    <property type="match status" value="1"/>
</dbReference>
<feature type="transmembrane region" description="Helical" evidence="9">
    <location>
        <begin position="140"/>
        <end position="160"/>
    </location>
</feature>